<sequence length="413" mass="43002">MFGRGGPFGSMFGNDPFFSDPFSHMDRMMNTMLNDPFFANPLGMGTRMPGVHVAQPVQNQRVRQPVIEEVDDVGHTGRTTAQDEPIVEEPDDEPSPQDRAAQRQRRHSPPRQQVVQPHAAPMDPFSQLLGAFGGVGAGGGSSFMISSSSFTSMGPGGMSYQASSTTRVGPGGVRETQAVVRDGRSRTESVTISRGLGDGRQRTLVRTRDGITGREDQLEDLQGLREHEAETFDEHWRHQAERNLPGGGGFGAVSSRVTGGGLAASAQQRPLALPPATSNTPIIPAAAGPSSNMPGLYDSAGLSTVQAQRGTYVQPPSPAAGRGRQPSGGETRNTGASAGGVSGRGGPQYVSGNGGGGPLASRSGRSSSALDGQTVARQQPQQGHSGAGGRIPAGSMPGYQAGPGSFTQPRYGY</sequence>
<protein>
    <recommendedName>
        <fullName evidence="8">Myeloid leukemia factor</fullName>
    </recommendedName>
</protein>
<proteinExistence type="inferred from homology"/>
<name>A0ABQ5SHX1_9CHLO</name>
<evidence type="ECO:0000256" key="1">
    <source>
        <dbReference type="ARBA" id="ARBA00004496"/>
    </source>
</evidence>
<feature type="compositionally biased region" description="Polar residues" evidence="5">
    <location>
        <begin position="375"/>
        <end position="384"/>
    </location>
</feature>
<accession>A0ABQ5SHX1</accession>
<evidence type="ECO:0000256" key="5">
    <source>
        <dbReference type="SAM" id="MobiDB-lite"/>
    </source>
</evidence>
<evidence type="ECO:0008006" key="8">
    <source>
        <dbReference type="Google" id="ProtNLM"/>
    </source>
</evidence>
<keyword evidence="3" id="KW-0963">Cytoplasm</keyword>
<evidence type="ECO:0000313" key="6">
    <source>
        <dbReference type="EMBL" id="GLI69125.1"/>
    </source>
</evidence>
<feature type="compositionally biased region" description="Low complexity" evidence="5">
    <location>
        <begin position="359"/>
        <end position="370"/>
    </location>
</feature>
<evidence type="ECO:0000256" key="4">
    <source>
        <dbReference type="ARBA" id="ARBA00022553"/>
    </source>
</evidence>
<dbReference type="PANTHER" id="PTHR13105">
    <property type="entry name" value="MYELOID LEUKEMIA FACTOR"/>
    <property type="match status" value="1"/>
</dbReference>
<feature type="region of interest" description="Disordered" evidence="5">
    <location>
        <begin position="261"/>
        <end position="287"/>
    </location>
</feature>
<comment type="caution">
    <text evidence="6">The sequence shown here is derived from an EMBL/GenBank/DDBJ whole genome shotgun (WGS) entry which is preliminary data.</text>
</comment>
<comment type="subcellular location">
    <subcellularLocation>
        <location evidence="1">Cytoplasm</location>
    </subcellularLocation>
</comment>
<gene>
    <name evidence="6" type="ORF">VaNZ11_013680</name>
</gene>
<dbReference type="Proteomes" id="UP001165090">
    <property type="component" value="Unassembled WGS sequence"/>
</dbReference>
<dbReference type="InterPro" id="IPR019376">
    <property type="entry name" value="Myeloid_leukemia_factor"/>
</dbReference>
<keyword evidence="4" id="KW-0597">Phosphoprotein</keyword>
<evidence type="ECO:0000256" key="2">
    <source>
        <dbReference type="ARBA" id="ARBA00008332"/>
    </source>
</evidence>
<feature type="compositionally biased region" description="Acidic residues" evidence="5">
    <location>
        <begin position="85"/>
        <end position="95"/>
    </location>
</feature>
<dbReference type="Pfam" id="PF10248">
    <property type="entry name" value="Mlf1IP"/>
    <property type="match status" value="1"/>
</dbReference>
<comment type="similarity">
    <text evidence="2">Belongs to the MLF family.</text>
</comment>
<keyword evidence="7" id="KW-1185">Reference proteome</keyword>
<feature type="region of interest" description="Disordered" evidence="5">
    <location>
        <begin position="57"/>
        <end position="117"/>
    </location>
</feature>
<feature type="region of interest" description="Disordered" evidence="5">
    <location>
        <begin position="311"/>
        <end position="413"/>
    </location>
</feature>
<organism evidence="6 7">
    <name type="scientific">Volvox africanus</name>
    <dbReference type="NCBI Taxonomy" id="51714"/>
    <lineage>
        <taxon>Eukaryota</taxon>
        <taxon>Viridiplantae</taxon>
        <taxon>Chlorophyta</taxon>
        <taxon>core chlorophytes</taxon>
        <taxon>Chlorophyceae</taxon>
        <taxon>CS clade</taxon>
        <taxon>Chlamydomonadales</taxon>
        <taxon>Volvocaceae</taxon>
        <taxon>Volvox</taxon>
    </lineage>
</organism>
<feature type="compositionally biased region" description="Gly residues" evidence="5">
    <location>
        <begin position="337"/>
        <end position="358"/>
    </location>
</feature>
<dbReference type="EMBL" id="BSDZ01000080">
    <property type="protein sequence ID" value="GLI69125.1"/>
    <property type="molecule type" value="Genomic_DNA"/>
</dbReference>
<evidence type="ECO:0000313" key="7">
    <source>
        <dbReference type="Proteomes" id="UP001165090"/>
    </source>
</evidence>
<evidence type="ECO:0000256" key="3">
    <source>
        <dbReference type="ARBA" id="ARBA00022490"/>
    </source>
</evidence>
<reference evidence="6 7" key="1">
    <citation type="journal article" date="2023" name="IScience">
        <title>Expanded male sex-determining region conserved during the evolution of homothallism in the green alga Volvox.</title>
        <authorList>
            <person name="Yamamoto K."/>
            <person name="Matsuzaki R."/>
            <person name="Mahakham W."/>
            <person name="Heman W."/>
            <person name="Sekimoto H."/>
            <person name="Kawachi M."/>
            <person name="Minakuchi Y."/>
            <person name="Toyoda A."/>
            <person name="Nozaki H."/>
        </authorList>
    </citation>
    <scope>NUCLEOTIDE SEQUENCE [LARGE SCALE GENOMIC DNA]</scope>
    <source>
        <strain evidence="6 7">NIES-4468</strain>
    </source>
</reference>